<accession>A0A2K1JRR8</accession>
<sequence length="380" mass="42421">MLLQSLPAGFGPSDWVDMLALPPLSAPPPANGYQHITFARLLPKHVSTSPPARSSKCRQPTNPAWVIHPTPRSHHRTCCVQSLLRFPLELLPAPTSLHNSTHTKQKALHHGASLPRRFPRAPHPYVRAADALADRSPLNLMPATGRRFPQLLLTPPHATLYNIRIHGSTGRTPVAHETPLEAVSQPDEEPEFDQLQHAQVRHHYLLPALARQQLQHLLLLVLRHLQRQVVDAVHQTGHHRQLHLRDDRHIQHLAVLVLHEQLHLEDVPQDLHGSHRRLSPGLDLQHLAAVQHLVQHQLHVRHKVVRSHHCQTVGSAGPAGAARGVRLGHAQCSGHQEKAQQGQCSGHGECGGGWIWFWAERRESLESLGCKALRFTLACT</sequence>
<evidence type="ECO:0000313" key="2">
    <source>
        <dbReference type="EnsemblPlants" id="Pp3c12_22677V3.1"/>
    </source>
</evidence>
<evidence type="ECO:0000313" key="1">
    <source>
        <dbReference type="EMBL" id="PNR44229.1"/>
    </source>
</evidence>
<reference evidence="2" key="3">
    <citation type="submission" date="2020-12" db="UniProtKB">
        <authorList>
            <consortium name="EnsemblPlants"/>
        </authorList>
    </citation>
    <scope>IDENTIFICATION</scope>
</reference>
<dbReference type="AlphaFoldDB" id="A0A2K1JRR8"/>
<proteinExistence type="predicted"/>
<reference evidence="1 3" key="2">
    <citation type="journal article" date="2018" name="Plant J.">
        <title>The Physcomitrella patens chromosome-scale assembly reveals moss genome structure and evolution.</title>
        <authorList>
            <person name="Lang D."/>
            <person name="Ullrich K.K."/>
            <person name="Murat F."/>
            <person name="Fuchs J."/>
            <person name="Jenkins J."/>
            <person name="Haas F.B."/>
            <person name="Piednoel M."/>
            <person name="Gundlach H."/>
            <person name="Van Bel M."/>
            <person name="Meyberg R."/>
            <person name="Vives C."/>
            <person name="Morata J."/>
            <person name="Symeonidi A."/>
            <person name="Hiss M."/>
            <person name="Muchero W."/>
            <person name="Kamisugi Y."/>
            <person name="Saleh O."/>
            <person name="Blanc G."/>
            <person name="Decker E.L."/>
            <person name="van Gessel N."/>
            <person name="Grimwood J."/>
            <person name="Hayes R.D."/>
            <person name="Graham S.W."/>
            <person name="Gunter L.E."/>
            <person name="McDaniel S.F."/>
            <person name="Hoernstein S.N.W."/>
            <person name="Larsson A."/>
            <person name="Li F.W."/>
            <person name="Perroud P.F."/>
            <person name="Phillips J."/>
            <person name="Ranjan P."/>
            <person name="Rokshar D.S."/>
            <person name="Rothfels C.J."/>
            <person name="Schneider L."/>
            <person name="Shu S."/>
            <person name="Stevenson D.W."/>
            <person name="Thummler F."/>
            <person name="Tillich M."/>
            <person name="Villarreal Aguilar J.C."/>
            <person name="Widiez T."/>
            <person name="Wong G.K."/>
            <person name="Wymore A."/>
            <person name="Zhang Y."/>
            <person name="Zimmer A.D."/>
            <person name="Quatrano R.S."/>
            <person name="Mayer K.F.X."/>
            <person name="Goodstein D."/>
            <person name="Casacuberta J.M."/>
            <person name="Vandepoele K."/>
            <person name="Reski R."/>
            <person name="Cuming A.C."/>
            <person name="Tuskan G.A."/>
            <person name="Maumus F."/>
            <person name="Salse J."/>
            <person name="Schmutz J."/>
            <person name="Rensing S.A."/>
        </authorList>
    </citation>
    <scope>NUCLEOTIDE SEQUENCE [LARGE SCALE GENOMIC DNA]</scope>
    <source>
        <strain evidence="2 3">cv. Gransden 2004</strain>
    </source>
</reference>
<dbReference type="Proteomes" id="UP000006727">
    <property type="component" value="Chromosome 12"/>
</dbReference>
<keyword evidence="3" id="KW-1185">Reference proteome</keyword>
<dbReference type="Gramene" id="Pp3c12_22677V3.1">
    <property type="protein sequence ID" value="Pp3c12_22677V3.1"/>
    <property type="gene ID" value="Pp3c12_22677"/>
</dbReference>
<reference evidence="1 3" key="1">
    <citation type="journal article" date="2008" name="Science">
        <title>The Physcomitrella genome reveals evolutionary insights into the conquest of land by plants.</title>
        <authorList>
            <person name="Rensing S."/>
            <person name="Lang D."/>
            <person name="Zimmer A."/>
            <person name="Terry A."/>
            <person name="Salamov A."/>
            <person name="Shapiro H."/>
            <person name="Nishiyama T."/>
            <person name="Perroud P.-F."/>
            <person name="Lindquist E."/>
            <person name="Kamisugi Y."/>
            <person name="Tanahashi T."/>
            <person name="Sakakibara K."/>
            <person name="Fujita T."/>
            <person name="Oishi K."/>
            <person name="Shin-I T."/>
            <person name="Kuroki Y."/>
            <person name="Toyoda A."/>
            <person name="Suzuki Y."/>
            <person name="Hashimoto A."/>
            <person name="Yamaguchi K."/>
            <person name="Sugano A."/>
            <person name="Kohara Y."/>
            <person name="Fujiyama A."/>
            <person name="Anterola A."/>
            <person name="Aoki S."/>
            <person name="Ashton N."/>
            <person name="Barbazuk W.B."/>
            <person name="Barker E."/>
            <person name="Bennetzen J."/>
            <person name="Bezanilla M."/>
            <person name="Blankenship R."/>
            <person name="Cho S.H."/>
            <person name="Dutcher S."/>
            <person name="Estelle M."/>
            <person name="Fawcett J.A."/>
            <person name="Gundlach H."/>
            <person name="Hanada K."/>
            <person name="Heyl A."/>
            <person name="Hicks K.A."/>
            <person name="Hugh J."/>
            <person name="Lohr M."/>
            <person name="Mayer K."/>
            <person name="Melkozernov A."/>
            <person name="Murata T."/>
            <person name="Nelson D."/>
            <person name="Pils B."/>
            <person name="Prigge M."/>
            <person name="Reiss B."/>
            <person name="Renner T."/>
            <person name="Rombauts S."/>
            <person name="Rushton P."/>
            <person name="Sanderfoot A."/>
            <person name="Schween G."/>
            <person name="Shiu S.-H."/>
            <person name="Stueber K."/>
            <person name="Theodoulou F.L."/>
            <person name="Tu H."/>
            <person name="Van de Peer Y."/>
            <person name="Verrier P.J."/>
            <person name="Waters E."/>
            <person name="Wood A."/>
            <person name="Yang L."/>
            <person name="Cove D."/>
            <person name="Cuming A."/>
            <person name="Hasebe M."/>
            <person name="Lucas S."/>
            <person name="Mishler D.B."/>
            <person name="Reski R."/>
            <person name="Grigoriev I."/>
            <person name="Quatrano R.S."/>
            <person name="Boore J.L."/>
        </authorList>
    </citation>
    <scope>NUCLEOTIDE SEQUENCE [LARGE SCALE GENOMIC DNA]</scope>
    <source>
        <strain evidence="2 3">cv. Gransden 2004</strain>
    </source>
</reference>
<dbReference type="EMBL" id="ABEU02000012">
    <property type="protein sequence ID" value="PNR44229.1"/>
    <property type="molecule type" value="Genomic_DNA"/>
</dbReference>
<gene>
    <name evidence="1" type="ORF">PHYPA_016613</name>
</gene>
<organism evidence="1">
    <name type="scientific">Physcomitrium patens</name>
    <name type="common">Spreading-leaved earth moss</name>
    <name type="synonym">Physcomitrella patens</name>
    <dbReference type="NCBI Taxonomy" id="3218"/>
    <lineage>
        <taxon>Eukaryota</taxon>
        <taxon>Viridiplantae</taxon>
        <taxon>Streptophyta</taxon>
        <taxon>Embryophyta</taxon>
        <taxon>Bryophyta</taxon>
        <taxon>Bryophytina</taxon>
        <taxon>Bryopsida</taxon>
        <taxon>Funariidae</taxon>
        <taxon>Funariales</taxon>
        <taxon>Funariaceae</taxon>
        <taxon>Physcomitrium</taxon>
    </lineage>
</organism>
<dbReference type="EnsemblPlants" id="Pp3c12_22677V3.1">
    <property type="protein sequence ID" value="Pp3c12_22677V3.1"/>
    <property type="gene ID" value="Pp3c12_22677"/>
</dbReference>
<protein>
    <submittedName>
        <fullName evidence="1 2">Uncharacterized protein</fullName>
    </submittedName>
</protein>
<dbReference type="InParanoid" id="A0A2K1JRR8"/>
<name>A0A2K1JRR8_PHYPA</name>
<evidence type="ECO:0000313" key="3">
    <source>
        <dbReference type="Proteomes" id="UP000006727"/>
    </source>
</evidence>